<organism evidence="12 13">
    <name type="scientific">Zophobas morio</name>
    <dbReference type="NCBI Taxonomy" id="2755281"/>
    <lineage>
        <taxon>Eukaryota</taxon>
        <taxon>Metazoa</taxon>
        <taxon>Ecdysozoa</taxon>
        <taxon>Arthropoda</taxon>
        <taxon>Hexapoda</taxon>
        <taxon>Insecta</taxon>
        <taxon>Pterygota</taxon>
        <taxon>Neoptera</taxon>
        <taxon>Endopterygota</taxon>
        <taxon>Coleoptera</taxon>
        <taxon>Polyphaga</taxon>
        <taxon>Cucujiformia</taxon>
        <taxon>Tenebrionidae</taxon>
        <taxon>Zophobas</taxon>
    </lineage>
</organism>
<feature type="chain" id="PRO_5041202838" description="Endothelin-converting enzyme 1" evidence="9">
    <location>
        <begin position="22"/>
        <end position="649"/>
    </location>
</feature>
<evidence type="ECO:0000259" key="11">
    <source>
        <dbReference type="Pfam" id="PF05649"/>
    </source>
</evidence>
<dbReference type="PANTHER" id="PTHR11733:SF224">
    <property type="entry name" value="NEPRILYSIN-2"/>
    <property type="match status" value="1"/>
</dbReference>
<comment type="cofactor">
    <cofactor evidence="1">
        <name>Zn(2+)</name>
        <dbReference type="ChEBI" id="CHEBI:29105"/>
    </cofactor>
</comment>
<feature type="signal peptide" evidence="9">
    <location>
        <begin position="1"/>
        <end position="21"/>
    </location>
</feature>
<evidence type="ECO:0000256" key="9">
    <source>
        <dbReference type="SAM" id="SignalP"/>
    </source>
</evidence>
<reference evidence="12" key="1">
    <citation type="journal article" date="2023" name="G3 (Bethesda)">
        <title>Whole genome assemblies of Zophobas morio and Tenebrio molitor.</title>
        <authorList>
            <person name="Kaur S."/>
            <person name="Stinson S.A."/>
            <person name="diCenzo G.C."/>
        </authorList>
    </citation>
    <scope>NUCLEOTIDE SEQUENCE</scope>
    <source>
        <strain evidence="12">QUZm001</strain>
    </source>
</reference>
<dbReference type="GO" id="GO:0046872">
    <property type="term" value="F:metal ion binding"/>
    <property type="evidence" value="ECO:0007669"/>
    <property type="project" value="UniProtKB-KW"/>
</dbReference>
<evidence type="ECO:0000256" key="3">
    <source>
        <dbReference type="ARBA" id="ARBA00007357"/>
    </source>
</evidence>
<dbReference type="InterPro" id="IPR018497">
    <property type="entry name" value="Peptidase_M13_C"/>
</dbReference>
<keyword evidence="7" id="KW-0862">Zinc</keyword>
<evidence type="ECO:0000259" key="10">
    <source>
        <dbReference type="Pfam" id="PF01431"/>
    </source>
</evidence>
<dbReference type="GO" id="GO:0005886">
    <property type="term" value="C:plasma membrane"/>
    <property type="evidence" value="ECO:0007669"/>
    <property type="project" value="UniProtKB-SubCell"/>
</dbReference>
<accession>A0AA38HY40</accession>
<evidence type="ECO:0000256" key="2">
    <source>
        <dbReference type="ARBA" id="ARBA00004401"/>
    </source>
</evidence>
<dbReference type="InterPro" id="IPR024079">
    <property type="entry name" value="MetalloPept_cat_dom_sf"/>
</dbReference>
<gene>
    <name evidence="12" type="ORF">Zmor_023466</name>
</gene>
<evidence type="ECO:0000256" key="7">
    <source>
        <dbReference type="ARBA" id="ARBA00022833"/>
    </source>
</evidence>
<sequence>MLAHHLLCFFVTVVIDTKTAAGKFPAFLKPGNYSDELAFVSPHINPCKNFYAYSCNSWITHVKKPPYEPIWNPWIEVNHKIKQRLSNILTRHDPLLVKPQIFHRSCMRIIDHETKYLQELKSLVENLGGWPLTDKNWNDANYQWFHQLAKITKTLGIHPILKIHADLDYLDPKQFVIYVEPGDLIFPQYILTGKNHLAELEAYEKWILDTATHMYDDMADRIFPSEVKEIIKFEMHLAKIMDLKQWHERTTVKKVLKKFSVDWMGVLNGIFGDFTEIQYNTTLAIKNYAYLKNVLFLISTTKQKTVANYIIWSVIKDLSRDTTHHMRELNFLIDHAILGVTGDISRDYECLDKAIKYFGSLLVPPYLKSFVSPQVFSKVTSMVNSIKTEFVNILHNNHWLSKEAKIATAEKINNIELYLGYPSEIFNGTPAEHYHHTVQMTSDHFMNIIKLKSFQQKHLLSQISEKTNPVVWPSSPFDVNAYYSVLQNAIFVPLGLLQPPFFHPNRETIFNFGALGVLIGHEISHSLDPTGILADATGKIAKWLPEQDLAAYRKHIHCFGDDATILGENIADSSGLKISLEVIKNKKVNHKLKYFFISFAQMWCETSANMEMFTGDEHATNANRVKNLINNKDFQEVFACDSSKSCELW</sequence>
<dbReference type="Pfam" id="PF01431">
    <property type="entry name" value="Peptidase_M13"/>
    <property type="match status" value="1"/>
</dbReference>
<dbReference type="Gene3D" id="3.40.390.10">
    <property type="entry name" value="Collagenase (Catalytic Domain)"/>
    <property type="match status" value="1"/>
</dbReference>
<keyword evidence="8" id="KW-0482">Metalloprotease</keyword>
<dbReference type="GO" id="GO:0004222">
    <property type="term" value="F:metalloendopeptidase activity"/>
    <property type="evidence" value="ECO:0007669"/>
    <property type="project" value="InterPro"/>
</dbReference>
<proteinExistence type="inferred from homology"/>
<keyword evidence="6" id="KW-0378">Hydrolase</keyword>
<dbReference type="SUPFAM" id="SSF55486">
    <property type="entry name" value="Metalloproteases ('zincins'), catalytic domain"/>
    <property type="match status" value="1"/>
</dbReference>
<evidence type="ECO:0000313" key="12">
    <source>
        <dbReference type="EMBL" id="KAJ3645840.1"/>
    </source>
</evidence>
<evidence type="ECO:0008006" key="14">
    <source>
        <dbReference type="Google" id="ProtNLM"/>
    </source>
</evidence>
<dbReference type="AlphaFoldDB" id="A0AA38HY40"/>
<feature type="domain" description="Peptidase M13 C-terminal" evidence="10">
    <location>
        <begin position="480"/>
        <end position="642"/>
    </location>
</feature>
<keyword evidence="5" id="KW-0479">Metal-binding</keyword>
<keyword evidence="4" id="KW-0645">Protease</keyword>
<evidence type="ECO:0000256" key="5">
    <source>
        <dbReference type="ARBA" id="ARBA00022723"/>
    </source>
</evidence>
<evidence type="ECO:0000256" key="8">
    <source>
        <dbReference type="ARBA" id="ARBA00023049"/>
    </source>
</evidence>
<dbReference type="EMBL" id="JALNTZ010000007">
    <property type="protein sequence ID" value="KAJ3645840.1"/>
    <property type="molecule type" value="Genomic_DNA"/>
</dbReference>
<comment type="caution">
    <text evidence="12">The sequence shown here is derived from an EMBL/GenBank/DDBJ whole genome shotgun (WGS) entry which is preliminary data.</text>
</comment>
<evidence type="ECO:0000256" key="6">
    <source>
        <dbReference type="ARBA" id="ARBA00022801"/>
    </source>
</evidence>
<evidence type="ECO:0000256" key="4">
    <source>
        <dbReference type="ARBA" id="ARBA00022670"/>
    </source>
</evidence>
<comment type="subcellular location">
    <subcellularLocation>
        <location evidence="2">Cell membrane</location>
        <topology evidence="2">Single-pass type II membrane protein</topology>
    </subcellularLocation>
</comment>
<dbReference type="InterPro" id="IPR042089">
    <property type="entry name" value="Peptidase_M13_dom_2"/>
</dbReference>
<dbReference type="InterPro" id="IPR000718">
    <property type="entry name" value="Peptidase_M13"/>
</dbReference>
<name>A0AA38HY40_9CUCU</name>
<dbReference type="PANTHER" id="PTHR11733">
    <property type="entry name" value="ZINC METALLOPROTEASE FAMILY M13 NEPRILYSIN-RELATED"/>
    <property type="match status" value="1"/>
</dbReference>
<keyword evidence="13" id="KW-1185">Reference proteome</keyword>
<evidence type="ECO:0000313" key="13">
    <source>
        <dbReference type="Proteomes" id="UP001168821"/>
    </source>
</evidence>
<dbReference type="GO" id="GO:0016485">
    <property type="term" value="P:protein processing"/>
    <property type="evidence" value="ECO:0007669"/>
    <property type="project" value="TreeGrafter"/>
</dbReference>
<comment type="similarity">
    <text evidence="3">Belongs to the peptidase M13 family.</text>
</comment>
<keyword evidence="9" id="KW-0732">Signal</keyword>
<dbReference type="InterPro" id="IPR008753">
    <property type="entry name" value="Peptidase_M13_N"/>
</dbReference>
<feature type="domain" description="Peptidase M13 N-terminal" evidence="11">
    <location>
        <begin position="46"/>
        <end position="422"/>
    </location>
</feature>
<dbReference type="CDD" id="cd08662">
    <property type="entry name" value="M13"/>
    <property type="match status" value="1"/>
</dbReference>
<dbReference type="Gene3D" id="1.10.1380.10">
    <property type="entry name" value="Neutral endopeptidase , domain2"/>
    <property type="match status" value="1"/>
</dbReference>
<dbReference type="PROSITE" id="PS51885">
    <property type="entry name" value="NEPRILYSIN"/>
    <property type="match status" value="1"/>
</dbReference>
<protein>
    <recommendedName>
        <fullName evidence="14">Endothelin-converting enzyme 1</fullName>
    </recommendedName>
</protein>
<evidence type="ECO:0000256" key="1">
    <source>
        <dbReference type="ARBA" id="ARBA00001947"/>
    </source>
</evidence>
<dbReference type="Proteomes" id="UP001168821">
    <property type="component" value="Unassembled WGS sequence"/>
</dbReference>
<dbReference type="PRINTS" id="PR00786">
    <property type="entry name" value="NEPRILYSIN"/>
</dbReference>
<dbReference type="Pfam" id="PF05649">
    <property type="entry name" value="Peptidase_M13_N"/>
    <property type="match status" value="1"/>
</dbReference>